<evidence type="ECO:0000313" key="3">
    <source>
        <dbReference type="Proteomes" id="UP000824202"/>
    </source>
</evidence>
<keyword evidence="1" id="KW-0732">Signal</keyword>
<dbReference type="Pfam" id="PF16215">
    <property type="entry name" value="DUF4876"/>
    <property type="match status" value="1"/>
</dbReference>
<comment type="caution">
    <text evidence="2">The sequence shown here is derived from an EMBL/GenBank/DDBJ whole genome shotgun (WGS) entry which is preliminary data.</text>
</comment>
<accession>A0A9D1UXZ1</accession>
<proteinExistence type="predicted"/>
<feature type="chain" id="PRO_5039203651" evidence="1">
    <location>
        <begin position="26"/>
        <end position="397"/>
    </location>
</feature>
<dbReference type="PROSITE" id="PS51257">
    <property type="entry name" value="PROKAR_LIPOPROTEIN"/>
    <property type="match status" value="1"/>
</dbReference>
<reference evidence="2" key="1">
    <citation type="journal article" date="2021" name="PeerJ">
        <title>Extensive microbial diversity within the chicken gut microbiome revealed by metagenomics and culture.</title>
        <authorList>
            <person name="Gilroy R."/>
            <person name="Ravi A."/>
            <person name="Getino M."/>
            <person name="Pursley I."/>
            <person name="Horton D.L."/>
            <person name="Alikhan N.F."/>
            <person name="Baker D."/>
            <person name="Gharbi K."/>
            <person name="Hall N."/>
            <person name="Watson M."/>
            <person name="Adriaenssens E.M."/>
            <person name="Foster-Nyarko E."/>
            <person name="Jarju S."/>
            <person name="Secka A."/>
            <person name="Antonio M."/>
            <person name="Oren A."/>
            <person name="Chaudhuri R.R."/>
            <person name="La Ragione R."/>
            <person name="Hildebrand F."/>
            <person name="Pallen M.J."/>
        </authorList>
    </citation>
    <scope>NUCLEOTIDE SEQUENCE</scope>
    <source>
        <strain evidence="2">23274</strain>
    </source>
</reference>
<dbReference type="Proteomes" id="UP000824202">
    <property type="component" value="Unassembled WGS sequence"/>
</dbReference>
<sequence>MKKLTDFFYAAALALAGCCAFSSCSDDEEEVLKSWNLTINLNCLDDMAFDNLSDLQVILSNGNGFADTLQMDGSSTSVTVSQGQYNLVASGKVMDEAAAYASGTASVDVYADAVVSVNLNKVIESPIIFKAIYSTGGKSGYVVDQYFEIVNNSDEVQYLDQLILSSPTGKQSQPNAWQANGYTDIYECGQGVVIAFPGTGTDYPLQPGESIVLANDATNHSEAAGEGNNCPDLSNADWEVYISNVSAEADYPAPNVEVIFQNNAYMRAFGLGFFGRGYIIARCPEGMTPQEFAANSDNIMTTPGTTSTTEYLMIPSQYVLDAVDIWEADATEHYGTFLAKDDAEGVLASEAWTGKCVRRKVSRIENGRVYYQDTNNSANDFLTGQDLTPGETPTAVD</sequence>
<dbReference type="InterPro" id="IPR032627">
    <property type="entry name" value="DUF4876"/>
</dbReference>
<reference evidence="2" key="2">
    <citation type="submission" date="2021-04" db="EMBL/GenBank/DDBJ databases">
        <authorList>
            <person name="Gilroy R."/>
        </authorList>
    </citation>
    <scope>NUCLEOTIDE SEQUENCE</scope>
    <source>
        <strain evidence="2">23274</strain>
    </source>
</reference>
<evidence type="ECO:0000313" key="2">
    <source>
        <dbReference type="EMBL" id="HIX02540.1"/>
    </source>
</evidence>
<name>A0A9D1UXZ1_9BACT</name>
<feature type="signal peptide" evidence="1">
    <location>
        <begin position="1"/>
        <end position="25"/>
    </location>
</feature>
<evidence type="ECO:0000256" key="1">
    <source>
        <dbReference type="SAM" id="SignalP"/>
    </source>
</evidence>
<protein>
    <submittedName>
        <fullName evidence="2">DUF4876 domain-containing protein</fullName>
    </submittedName>
</protein>
<dbReference type="EMBL" id="DXFT01000005">
    <property type="protein sequence ID" value="HIX02540.1"/>
    <property type="molecule type" value="Genomic_DNA"/>
</dbReference>
<gene>
    <name evidence="2" type="ORF">H9863_00270</name>
</gene>
<organism evidence="2 3">
    <name type="scientific">Candidatus Odoribacter faecigallinarum</name>
    <dbReference type="NCBI Taxonomy" id="2838706"/>
    <lineage>
        <taxon>Bacteria</taxon>
        <taxon>Pseudomonadati</taxon>
        <taxon>Bacteroidota</taxon>
        <taxon>Bacteroidia</taxon>
        <taxon>Bacteroidales</taxon>
        <taxon>Odoribacteraceae</taxon>
        <taxon>Odoribacter</taxon>
    </lineage>
</organism>
<dbReference type="AlphaFoldDB" id="A0A9D1UXZ1"/>